<dbReference type="Proteomes" id="UP000541426">
    <property type="component" value="Unassembled WGS sequence"/>
</dbReference>
<evidence type="ECO:0000313" key="2">
    <source>
        <dbReference type="Proteomes" id="UP000541426"/>
    </source>
</evidence>
<reference evidence="1 2" key="1">
    <citation type="submission" date="2020-08" db="EMBL/GenBank/DDBJ databases">
        <title>Genomic Encyclopedia of Type Strains, Phase IV (KMG-IV): sequencing the most valuable type-strain genomes for metagenomic binning, comparative biology and taxonomic classification.</title>
        <authorList>
            <person name="Goeker M."/>
        </authorList>
    </citation>
    <scope>NUCLEOTIDE SEQUENCE [LARGE SCALE GENOMIC DNA]</scope>
    <source>
        <strain evidence="1 2">DSM 102235</strain>
    </source>
</reference>
<dbReference type="AlphaFoldDB" id="A0A7W6DPZ9"/>
<keyword evidence="1" id="KW-0540">Nuclease</keyword>
<dbReference type="EMBL" id="JACIEJ010000002">
    <property type="protein sequence ID" value="MBB3984807.1"/>
    <property type="molecule type" value="Genomic_DNA"/>
</dbReference>
<keyword evidence="1" id="KW-0255">Endonuclease</keyword>
<sequence length="58" mass="6870">MDETSHVMISHNKVPGDVVSRLIAPDRRLYLPKDTRLHPHRDNLRWHRENVFGRGDPM</sequence>
<keyword evidence="1" id="KW-0378">Hydrolase</keyword>
<proteinExistence type="predicted"/>
<accession>A0A7W6DPZ9</accession>
<name>A0A7W6DPZ9_9RHOB</name>
<evidence type="ECO:0000313" key="1">
    <source>
        <dbReference type="EMBL" id="MBB3984807.1"/>
    </source>
</evidence>
<keyword evidence="2" id="KW-1185">Reference proteome</keyword>
<gene>
    <name evidence="1" type="ORF">GGQ68_001123</name>
</gene>
<organism evidence="1 2">
    <name type="scientific">Sagittula marina</name>
    <dbReference type="NCBI Taxonomy" id="943940"/>
    <lineage>
        <taxon>Bacteria</taxon>
        <taxon>Pseudomonadati</taxon>
        <taxon>Pseudomonadota</taxon>
        <taxon>Alphaproteobacteria</taxon>
        <taxon>Rhodobacterales</taxon>
        <taxon>Roseobacteraceae</taxon>
        <taxon>Sagittula</taxon>
    </lineage>
</organism>
<comment type="caution">
    <text evidence="1">The sequence shown here is derived from an EMBL/GenBank/DDBJ whole genome shotgun (WGS) entry which is preliminary data.</text>
</comment>
<dbReference type="GO" id="GO:0004519">
    <property type="term" value="F:endonuclease activity"/>
    <property type="evidence" value="ECO:0007669"/>
    <property type="project" value="UniProtKB-KW"/>
</dbReference>
<protein>
    <submittedName>
        <fullName evidence="1">Putative restriction endonuclease</fullName>
    </submittedName>
</protein>
<dbReference type="RefSeq" id="WP_183963748.1">
    <property type="nucleotide sequence ID" value="NZ_BAABBZ010000014.1"/>
</dbReference>